<evidence type="ECO:0000256" key="11">
    <source>
        <dbReference type="SAM" id="Phobius"/>
    </source>
</evidence>
<keyword evidence="2 11" id="KW-0812">Transmembrane</keyword>
<dbReference type="AlphaFoldDB" id="A0A9J6DY53"/>
<feature type="domain" description="Fibronectin type-III" evidence="12">
    <location>
        <begin position="56"/>
        <end position="151"/>
    </location>
</feature>
<dbReference type="SMART" id="SM00060">
    <property type="entry name" value="FN3"/>
    <property type="match status" value="2"/>
</dbReference>
<dbReference type="InterPro" id="IPR003961">
    <property type="entry name" value="FN3_dom"/>
</dbReference>
<dbReference type="VEuPathDB" id="VectorBase:LOC119186595"/>
<dbReference type="InterPro" id="IPR036116">
    <property type="entry name" value="FN3_sf"/>
</dbReference>
<proteinExistence type="predicted"/>
<dbReference type="PANTHER" id="PTHR13817:SF102">
    <property type="entry name" value="DOWN SYNDROME CELL ADHESION MOLECULE-LIKE PROTEIN DSCAM2"/>
    <property type="match status" value="1"/>
</dbReference>
<gene>
    <name evidence="13" type="ORF">HPB51_025439</name>
</gene>
<organism evidence="13 14">
    <name type="scientific">Rhipicephalus microplus</name>
    <name type="common">Cattle tick</name>
    <name type="synonym">Boophilus microplus</name>
    <dbReference type="NCBI Taxonomy" id="6941"/>
    <lineage>
        <taxon>Eukaryota</taxon>
        <taxon>Metazoa</taxon>
        <taxon>Ecdysozoa</taxon>
        <taxon>Arthropoda</taxon>
        <taxon>Chelicerata</taxon>
        <taxon>Arachnida</taxon>
        <taxon>Acari</taxon>
        <taxon>Parasitiformes</taxon>
        <taxon>Ixodida</taxon>
        <taxon>Ixodoidea</taxon>
        <taxon>Ixodidae</taxon>
        <taxon>Rhipicephalinae</taxon>
        <taxon>Rhipicephalus</taxon>
        <taxon>Boophilus</taxon>
    </lineage>
</organism>
<keyword evidence="8" id="KW-1015">Disulfide bond</keyword>
<dbReference type="GO" id="GO:0007156">
    <property type="term" value="P:homophilic cell adhesion via plasma membrane adhesion molecules"/>
    <property type="evidence" value="ECO:0007669"/>
    <property type="project" value="TreeGrafter"/>
</dbReference>
<dbReference type="GO" id="GO:0045202">
    <property type="term" value="C:synapse"/>
    <property type="evidence" value="ECO:0007669"/>
    <property type="project" value="TreeGrafter"/>
</dbReference>
<dbReference type="CDD" id="cd00063">
    <property type="entry name" value="FN3"/>
    <property type="match status" value="2"/>
</dbReference>
<evidence type="ECO:0000256" key="6">
    <source>
        <dbReference type="ARBA" id="ARBA00022989"/>
    </source>
</evidence>
<evidence type="ECO:0000259" key="12">
    <source>
        <dbReference type="PROSITE" id="PS50853"/>
    </source>
</evidence>
<evidence type="ECO:0000256" key="2">
    <source>
        <dbReference type="ARBA" id="ARBA00022692"/>
    </source>
</evidence>
<evidence type="ECO:0000313" key="13">
    <source>
        <dbReference type="EMBL" id="KAH8026825.1"/>
    </source>
</evidence>
<keyword evidence="3" id="KW-0732">Signal</keyword>
<feature type="region of interest" description="Disordered" evidence="10">
    <location>
        <begin position="358"/>
        <end position="397"/>
    </location>
</feature>
<dbReference type="SUPFAM" id="SSF49265">
    <property type="entry name" value="Fibronectin type III"/>
    <property type="match status" value="1"/>
</dbReference>
<protein>
    <recommendedName>
        <fullName evidence="12">Fibronectin type-III domain-containing protein</fullName>
    </recommendedName>
</protein>
<keyword evidence="5" id="KW-0130">Cell adhesion</keyword>
<keyword evidence="7 11" id="KW-0472">Membrane</keyword>
<evidence type="ECO:0000313" key="14">
    <source>
        <dbReference type="Proteomes" id="UP000821866"/>
    </source>
</evidence>
<dbReference type="PANTHER" id="PTHR13817">
    <property type="entry name" value="TITIN"/>
    <property type="match status" value="1"/>
</dbReference>
<evidence type="ECO:0000256" key="4">
    <source>
        <dbReference type="ARBA" id="ARBA00022737"/>
    </source>
</evidence>
<dbReference type="Gene3D" id="2.60.40.10">
    <property type="entry name" value="Immunoglobulins"/>
    <property type="match status" value="2"/>
</dbReference>
<feature type="transmembrane region" description="Helical" evidence="11">
    <location>
        <begin position="272"/>
        <end position="294"/>
    </location>
</feature>
<evidence type="ECO:0000256" key="10">
    <source>
        <dbReference type="SAM" id="MobiDB-lite"/>
    </source>
</evidence>
<evidence type="ECO:0000256" key="1">
    <source>
        <dbReference type="ARBA" id="ARBA00004167"/>
    </source>
</evidence>
<feature type="compositionally biased region" description="Gly residues" evidence="10">
    <location>
        <begin position="375"/>
        <end position="389"/>
    </location>
</feature>
<keyword evidence="4" id="KW-0677">Repeat</keyword>
<comment type="caution">
    <text evidence="13">The sequence shown here is derived from an EMBL/GenBank/DDBJ whole genome shotgun (WGS) entry which is preliminary data.</text>
</comment>
<keyword evidence="6 11" id="KW-1133">Transmembrane helix</keyword>
<evidence type="ECO:0000256" key="5">
    <source>
        <dbReference type="ARBA" id="ARBA00022889"/>
    </source>
</evidence>
<dbReference type="Pfam" id="PF25059">
    <property type="entry name" value="FN3_DSCAM-DSCAML_C"/>
    <property type="match status" value="1"/>
</dbReference>
<accession>A0A9J6DY53</accession>
<dbReference type="InterPro" id="IPR056754">
    <property type="entry name" value="DSCAM/DSCAML_C"/>
</dbReference>
<dbReference type="Proteomes" id="UP000821866">
    <property type="component" value="Unassembled WGS sequence"/>
</dbReference>
<dbReference type="GO" id="GO:0007416">
    <property type="term" value="P:synapse assembly"/>
    <property type="evidence" value="ECO:0007669"/>
    <property type="project" value="TreeGrafter"/>
</dbReference>
<dbReference type="InterPro" id="IPR050964">
    <property type="entry name" value="Striated_Muscle_Regulatory"/>
</dbReference>
<evidence type="ECO:0000256" key="3">
    <source>
        <dbReference type="ARBA" id="ARBA00022729"/>
    </source>
</evidence>
<name>A0A9J6DY53_RHIMP</name>
<keyword evidence="14" id="KW-1185">Reference proteome</keyword>
<evidence type="ECO:0000256" key="9">
    <source>
        <dbReference type="ARBA" id="ARBA00023319"/>
    </source>
</evidence>
<dbReference type="GO" id="GO:0016020">
    <property type="term" value="C:membrane"/>
    <property type="evidence" value="ECO:0007669"/>
    <property type="project" value="UniProtKB-SubCell"/>
</dbReference>
<keyword evidence="9" id="KW-0393">Immunoglobulin domain</keyword>
<dbReference type="EMBL" id="JABSTU010000007">
    <property type="protein sequence ID" value="KAH8026825.1"/>
    <property type="molecule type" value="Genomic_DNA"/>
</dbReference>
<comment type="subcellular location">
    <subcellularLocation>
        <location evidence="1">Membrane</location>
        <topology evidence="1">Single-pass membrane protein</topology>
    </subcellularLocation>
</comment>
<dbReference type="InterPro" id="IPR013783">
    <property type="entry name" value="Ig-like_fold"/>
</dbReference>
<evidence type="ECO:0000256" key="8">
    <source>
        <dbReference type="ARBA" id="ARBA00023157"/>
    </source>
</evidence>
<evidence type="ECO:0000256" key="7">
    <source>
        <dbReference type="ARBA" id="ARBA00023136"/>
    </source>
</evidence>
<sequence length="478" mass="51570">MSKDASLLIQKIRIANRDPSPSTVMRAWQEELVERYQRIMRASSLSAAAWRCRRAPCAHPEVLRYARRALLCPPGSPAHSLNSITPAAAGSVLYWKSETGDWSELGVDGVATSHTFQDLNCGTRYHFYAVAFNDVGRSEPSSSVSATTSGGAPLAPEKNELLSSNSSAVQLNLRSWKDGGCPIRFITLQYKLREERGWTAVPETIDAVASDAYVLGGLHPGSWYHLLVSASNDAGSTEAQFVFATLTAGGATIPPMTLHPEESTAFPRSVTLVVPIICAFVVVLVIGAVVYMMCNRRTRTHDYSATAQVSERACGGDTKGDSISMTSVGKKVYEAPRGDPLYFPSPYATTHISVYSGDADSPSGGGHRGHPNAAMGGGGGGVAGNGGPLTGRPEHTYDVPFPPKQFPAQMPREFEGGDPHYTSIFRTNPNGAPDGDGPWDELLLERASYNATEARYDRLPRQHFSLYGQKAEQKSTER</sequence>
<reference evidence="13" key="1">
    <citation type="journal article" date="2020" name="Cell">
        <title>Large-Scale Comparative Analyses of Tick Genomes Elucidate Their Genetic Diversity and Vector Capacities.</title>
        <authorList>
            <consortium name="Tick Genome and Microbiome Consortium (TIGMIC)"/>
            <person name="Jia N."/>
            <person name="Wang J."/>
            <person name="Shi W."/>
            <person name="Du L."/>
            <person name="Sun Y."/>
            <person name="Zhan W."/>
            <person name="Jiang J.F."/>
            <person name="Wang Q."/>
            <person name="Zhang B."/>
            <person name="Ji P."/>
            <person name="Bell-Sakyi L."/>
            <person name="Cui X.M."/>
            <person name="Yuan T.T."/>
            <person name="Jiang B.G."/>
            <person name="Yang W.F."/>
            <person name="Lam T.T."/>
            <person name="Chang Q.C."/>
            <person name="Ding S.J."/>
            <person name="Wang X.J."/>
            <person name="Zhu J.G."/>
            <person name="Ruan X.D."/>
            <person name="Zhao L."/>
            <person name="Wei J.T."/>
            <person name="Ye R.Z."/>
            <person name="Que T.C."/>
            <person name="Du C.H."/>
            <person name="Zhou Y.H."/>
            <person name="Cheng J.X."/>
            <person name="Dai P.F."/>
            <person name="Guo W.B."/>
            <person name="Han X.H."/>
            <person name="Huang E.J."/>
            <person name="Li L.F."/>
            <person name="Wei W."/>
            <person name="Gao Y.C."/>
            <person name="Liu J.Z."/>
            <person name="Shao H.Z."/>
            <person name="Wang X."/>
            <person name="Wang C.C."/>
            <person name="Yang T.C."/>
            <person name="Huo Q.B."/>
            <person name="Li W."/>
            <person name="Chen H.Y."/>
            <person name="Chen S.E."/>
            <person name="Zhou L.G."/>
            <person name="Ni X.B."/>
            <person name="Tian J.H."/>
            <person name="Sheng Y."/>
            <person name="Liu T."/>
            <person name="Pan Y.S."/>
            <person name="Xia L.Y."/>
            <person name="Li J."/>
            <person name="Zhao F."/>
            <person name="Cao W.C."/>
        </authorList>
    </citation>
    <scope>NUCLEOTIDE SEQUENCE</scope>
    <source>
        <strain evidence="13">Rmic-2018</strain>
    </source>
</reference>
<reference evidence="13" key="2">
    <citation type="submission" date="2021-09" db="EMBL/GenBank/DDBJ databases">
        <authorList>
            <person name="Jia N."/>
            <person name="Wang J."/>
            <person name="Shi W."/>
            <person name="Du L."/>
            <person name="Sun Y."/>
            <person name="Zhan W."/>
            <person name="Jiang J."/>
            <person name="Wang Q."/>
            <person name="Zhang B."/>
            <person name="Ji P."/>
            <person name="Sakyi L.B."/>
            <person name="Cui X."/>
            <person name="Yuan T."/>
            <person name="Jiang B."/>
            <person name="Yang W."/>
            <person name="Lam T.T.-Y."/>
            <person name="Chang Q."/>
            <person name="Ding S."/>
            <person name="Wang X."/>
            <person name="Zhu J."/>
            <person name="Ruan X."/>
            <person name="Zhao L."/>
            <person name="Wei J."/>
            <person name="Que T."/>
            <person name="Du C."/>
            <person name="Cheng J."/>
            <person name="Dai P."/>
            <person name="Han X."/>
            <person name="Huang E."/>
            <person name="Gao Y."/>
            <person name="Liu J."/>
            <person name="Shao H."/>
            <person name="Ye R."/>
            <person name="Li L."/>
            <person name="Wei W."/>
            <person name="Wang X."/>
            <person name="Wang C."/>
            <person name="Huo Q."/>
            <person name="Li W."/>
            <person name="Guo W."/>
            <person name="Chen H."/>
            <person name="Chen S."/>
            <person name="Zhou L."/>
            <person name="Zhou L."/>
            <person name="Ni X."/>
            <person name="Tian J."/>
            <person name="Zhou Y."/>
            <person name="Sheng Y."/>
            <person name="Liu T."/>
            <person name="Pan Y."/>
            <person name="Xia L."/>
            <person name="Li J."/>
            <person name="Zhao F."/>
            <person name="Cao W."/>
        </authorList>
    </citation>
    <scope>NUCLEOTIDE SEQUENCE</scope>
    <source>
        <strain evidence="13">Rmic-2018</strain>
        <tissue evidence="13">Larvae</tissue>
    </source>
</reference>
<feature type="domain" description="Fibronectin type-III" evidence="12">
    <location>
        <begin position="155"/>
        <end position="250"/>
    </location>
</feature>
<dbReference type="PROSITE" id="PS50853">
    <property type="entry name" value="FN3"/>
    <property type="match status" value="2"/>
</dbReference>